<reference evidence="2" key="2">
    <citation type="submission" date="2021-03" db="UniProtKB">
        <authorList>
            <consortium name="EnsemblPlants"/>
        </authorList>
    </citation>
    <scope>IDENTIFICATION</scope>
</reference>
<proteinExistence type="predicted"/>
<dbReference type="Gramene" id="novel_model_2294_5bd9a17a">
    <property type="protein sequence ID" value="cds.novel_model_2294_5bd9a17a"/>
    <property type="gene ID" value="novel_gene_1213_5bd9a17a"/>
</dbReference>
<dbReference type="Gramene" id="novel_model_2295_5bd9a17a.1.5bd9b136">
    <property type="protein sequence ID" value="cds.novel_model_2295_5bd9a17a.1.5bd9b136"/>
    <property type="gene ID" value="novel_gene_1213_5bd9a17a"/>
</dbReference>
<feature type="chain" id="PRO_5044663231" evidence="1">
    <location>
        <begin position="24"/>
        <end position="65"/>
    </location>
</feature>
<name>A0A803QWL4_CANSA</name>
<dbReference type="EnsemblPlants" id="novel_model_2294_5bd9a17a">
    <property type="protein sequence ID" value="cds.novel_model_2294_5bd9a17a"/>
    <property type="gene ID" value="novel_gene_1213_5bd9a17a"/>
</dbReference>
<dbReference type="Proteomes" id="UP000596661">
    <property type="component" value="Chromosome 1"/>
</dbReference>
<keyword evidence="1" id="KW-0732">Signal</keyword>
<dbReference type="EMBL" id="UZAU01000078">
    <property type="status" value="NOT_ANNOTATED_CDS"/>
    <property type="molecule type" value="Genomic_DNA"/>
</dbReference>
<evidence type="ECO:0000256" key="1">
    <source>
        <dbReference type="SAM" id="SignalP"/>
    </source>
</evidence>
<keyword evidence="3" id="KW-1185">Reference proteome</keyword>
<protein>
    <submittedName>
        <fullName evidence="2">Uncharacterized protein</fullName>
    </submittedName>
</protein>
<reference evidence="2 3" key="1">
    <citation type="submission" date="2018-11" db="EMBL/GenBank/DDBJ databases">
        <authorList>
            <person name="Grassa J C."/>
        </authorList>
    </citation>
    <scope>NUCLEOTIDE SEQUENCE [LARGE SCALE GENOMIC DNA]</scope>
</reference>
<feature type="signal peptide" evidence="1">
    <location>
        <begin position="1"/>
        <end position="23"/>
    </location>
</feature>
<accession>A0A803QWL4</accession>
<evidence type="ECO:0000313" key="2">
    <source>
        <dbReference type="EnsemblPlants" id="cds.novel_model_2294_5bd9a17a"/>
    </source>
</evidence>
<dbReference type="EnsemblPlants" id="novel_model_2295_5bd9a17a.1.5bd9b136">
    <property type="protein sequence ID" value="cds.novel_model_2295_5bd9a17a.1.5bd9b136"/>
    <property type="gene ID" value="novel_gene_1213_5bd9a17a"/>
</dbReference>
<sequence length="65" mass="7597">MILKNFKITFFLISLSLSGSFLAQFYFENSSMASAIPAKEEINQLALRVLDRRKKQSSHLHWQKH</sequence>
<organism evidence="2 3">
    <name type="scientific">Cannabis sativa</name>
    <name type="common">Hemp</name>
    <name type="synonym">Marijuana</name>
    <dbReference type="NCBI Taxonomy" id="3483"/>
    <lineage>
        <taxon>Eukaryota</taxon>
        <taxon>Viridiplantae</taxon>
        <taxon>Streptophyta</taxon>
        <taxon>Embryophyta</taxon>
        <taxon>Tracheophyta</taxon>
        <taxon>Spermatophyta</taxon>
        <taxon>Magnoliopsida</taxon>
        <taxon>eudicotyledons</taxon>
        <taxon>Gunneridae</taxon>
        <taxon>Pentapetalae</taxon>
        <taxon>rosids</taxon>
        <taxon>fabids</taxon>
        <taxon>Rosales</taxon>
        <taxon>Cannabaceae</taxon>
        <taxon>Cannabis</taxon>
    </lineage>
</organism>
<evidence type="ECO:0000313" key="3">
    <source>
        <dbReference type="Proteomes" id="UP000596661"/>
    </source>
</evidence>
<accession>A0A803QWL5</accession>
<dbReference type="AlphaFoldDB" id="A0A803QWL4"/>